<keyword evidence="4" id="KW-1185">Reference proteome</keyword>
<dbReference type="Pfam" id="PF00106">
    <property type="entry name" value="adh_short"/>
    <property type="match status" value="1"/>
</dbReference>
<comment type="similarity">
    <text evidence="1 2">Belongs to the short-chain dehydrogenases/reductases (SDR) family.</text>
</comment>
<organism evidence="3 4">
    <name type="scientific">Variovorax rhizosphaerae</name>
    <dbReference type="NCBI Taxonomy" id="1836200"/>
    <lineage>
        <taxon>Bacteria</taxon>
        <taxon>Pseudomonadati</taxon>
        <taxon>Pseudomonadota</taxon>
        <taxon>Betaproteobacteria</taxon>
        <taxon>Burkholderiales</taxon>
        <taxon>Comamonadaceae</taxon>
        <taxon>Variovorax</taxon>
    </lineage>
</organism>
<evidence type="ECO:0000313" key="3">
    <source>
        <dbReference type="EMBL" id="MEJ8845587.1"/>
    </source>
</evidence>
<dbReference type="GO" id="GO:0016491">
    <property type="term" value="F:oxidoreductase activity"/>
    <property type="evidence" value="ECO:0007669"/>
    <property type="project" value="UniProtKB-KW"/>
</dbReference>
<keyword evidence="3" id="KW-0560">Oxidoreductase</keyword>
<accession>A0ABU8WFY7</accession>
<dbReference type="SUPFAM" id="SSF51735">
    <property type="entry name" value="NAD(P)-binding Rossmann-fold domains"/>
    <property type="match status" value="1"/>
</dbReference>
<proteinExistence type="inferred from homology"/>
<dbReference type="PRINTS" id="PR00081">
    <property type="entry name" value="GDHRDH"/>
</dbReference>
<evidence type="ECO:0000256" key="2">
    <source>
        <dbReference type="RuleBase" id="RU000363"/>
    </source>
</evidence>
<evidence type="ECO:0000313" key="4">
    <source>
        <dbReference type="Proteomes" id="UP001385892"/>
    </source>
</evidence>
<dbReference type="PANTHER" id="PTHR42879">
    <property type="entry name" value="3-OXOACYL-(ACYL-CARRIER-PROTEIN) REDUCTASE"/>
    <property type="match status" value="1"/>
</dbReference>
<reference evidence="3 4" key="1">
    <citation type="submission" date="2024-03" db="EMBL/GenBank/DDBJ databases">
        <title>Novel species of the genus Variovorax.</title>
        <authorList>
            <person name="Liu Q."/>
            <person name="Xin Y.-H."/>
        </authorList>
    </citation>
    <scope>NUCLEOTIDE SEQUENCE [LARGE SCALE GENOMIC DNA]</scope>
    <source>
        <strain evidence="3 4">KACC 18900</strain>
    </source>
</reference>
<dbReference type="InterPro" id="IPR002347">
    <property type="entry name" value="SDR_fam"/>
</dbReference>
<comment type="caution">
    <text evidence="3">The sequence shown here is derived from an EMBL/GenBank/DDBJ whole genome shotgun (WGS) entry which is preliminary data.</text>
</comment>
<dbReference type="RefSeq" id="WP_340340745.1">
    <property type="nucleotide sequence ID" value="NZ_JBBKZT010000001.1"/>
</dbReference>
<dbReference type="PRINTS" id="PR00080">
    <property type="entry name" value="SDRFAMILY"/>
</dbReference>
<name>A0ABU8WFY7_9BURK</name>
<dbReference type="CDD" id="cd05233">
    <property type="entry name" value="SDR_c"/>
    <property type="match status" value="1"/>
</dbReference>
<dbReference type="EC" id="1.-.-.-" evidence="3"/>
<sequence>MDLQLEGRKALVTASSSGIGQEIARALAREQAIVIVNGRSRAVVDAAMANIAASVPGARLEALVADNGSAEGCARTIAEVPDVDILVNNLGVYEAVPFRDTTDAAWHRIFEINIMSGVRLSRHYIGGMLARGKGRIVFISSEAAITPAPELPHYSATKTMELSISRNLAELTKGSGVTVNAVLPGSTRTEGVKTFVQNLFPELPYAEAEARFVRENRSTSLIARLIDPAEVAATVAFVCSGPASAINGAAVRVDGGIVRTVF</sequence>
<gene>
    <name evidence="3" type="ORF">WKW82_02945</name>
</gene>
<dbReference type="EMBL" id="JBBKZT010000001">
    <property type="protein sequence ID" value="MEJ8845587.1"/>
    <property type="molecule type" value="Genomic_DNA"/>
</dbReference>
<protein>
    <submittedName>
        <fullName evidence="3">SDR family oxidoreductase</fullName>
        <ecNumber evidence="3">1.-.-.-</ecNumber>
    </submittedName>
</protein>
<evidence type="ECO:0000256" key="1">
    <source>
        <dbReference type="ARBA" id="ARBA00006484"/>
    </source>
</evidence>
<dbReference type="InterPro" id="IPR036291">
    <property type="entry name" value="NAD(P)-bd_dom_sf"/>
</dbReference>
<dbReference type="InterPro" id="IPR050259">
    <property type="entry name" value="SDR"/>
</dbReference>
<dbReference type="Gene3D" id="3.40.50.720">
    <property type="entry name" value="NAD(P)-binding Rossmann-like Domain"/>
    <property type="match status" value="1"/>
</dbReference>
<dbReference type="Proteomes" id="UP001385892">
    <property type="component" value="Unassembled WGS sequence"/>
</dbReference>